<evidence type="ECO:0008006" key="5">
    <source>
        <dbReference type="Google" id="ProtNLM"/>
    </source>
</evidence>
<dbReference type="Proteomes" id="UP000054977">
    <property type="component" value="Unassembled WGS sequence"/>
</dbReference>
<keyword evidence="1" id="KW-1133">Transmembrane helix</keyword>
<comment type="caution">
    <text evidence="3">The sequence shown here is derived from an EMBL/GenBank/DDBJ whole genome shotgun (WGS) entry which is preliminary data.</text>
</comment>
<feature type="chain" id="PRO_5011115873" description="MxaA protein" evidence="2">
    <location>
        <begin position="21"/>
        <end position="293"/>
    </location>
</feature>
<dbReference type="STRING" id="326474.AWB65_03845"/>
<proteinExistence type="predicted"/>
<sequence length="293" mass="32784">MIARWVIVIALMALLPHAFAQQSAVATTEQPRSFGYVLGDVMTQRVLLRAGGRPFEPSALPPLERTGAWLTRRAAAIETDGAGNRWLVLEYQVINAPQTLTAIALPAVTLINSASGGAALSVAAWPVSVAPLTPRSAFAQGALQPLQPDRQPSLLPTAPLQRRLTVSLAALAFVAFAWLGWWLWRNRLDACQMPFARAWHVLKRFDPAQVDHDSDAWRQVHRALNDVAGQALHPGTLDALFVRAPYLEPMRAQLERFYAHSGERFYALAPARERYRLLDLCRDLRRLERRHRR</sequence>
<evidence type="ECO:0000256" key="2">
    <source>
        <dbReference type="SAM" id="SignalP"/>
    </source>
</evidence>
<dbReference type="AlphaFoldDB" id="A0A158HV50"/>
<organism evidence="3 4">
    <name type="scientific">Caballeronia humi</name>
    <dbReference type="NCBI Taxonomy" id="326474"/>
    <lineage>
        <taxon>Bacteria</taxon>
        <taxon>Pseudomonadati</taxon>
        <taxon>Pseudomonadota</taxon>
        <taxon>Betaproteobacteria</taxon>
        <taxon>Burkholderiales</taxon>
        <taxon>Burkholderiaceae</taxon>
        <taxon>Caballeronia</taxon>
    </lineage>
</organism>
<dbReference type="EMBL" id="FCNW02000021">
    <property type="protein sequence ID" value="SAL48017.1"/>
    <property type="molecule type" value="Genomic_DNA"/>
</dbReference>
<keyword evidence="2" id="KW-0732">Signal</keyword>
<keyword evidence="4" id="KW-1185">Reference proteome</keyword>
<evidence type="ECO:0000313" key="3">
    <source>
        <dbReference type="EMBL" id="SAL48017.1"/>
    </source>
</evidence>
<dbReference type="RefSeq" id="WP_087668646.1">
    <property type="nucleotide sequence ID" value="NZ_FCNW02000021.1"/>
</dbReference>
<keyword evidence="1" id="KW-0472">Membrane</keyword>
<gene>
    <name evidence="3" type="ORF">AWB65_03845</name>
</gene>
<dbReference type="OrthoDB" id="8535306at2"/>
<evidence type="ECO:0000313" key="4">
    <source>
        <dbReference type="Proteomes" id="UP000054977"/>
    </source>
</evidence>
<reference evidence="3" key="1">
    <citation type="submission" date="2016-01" db="EMBL/GenBank/DDBJ databases">
        <authorList>
            <person name="Peeters C."/>
        </authorList>
    </citation>
    <scope>NUCLEOTIDE SEQUENCE [LARGE SCALE GENOMIC DNA]</scope>
    <source>
        <strain evidence="3">LMG 22934</strain>
    </source>
</reference>
<keyword evidence="1" id="KW-0812">Transmembrane</keyword>
<name>A0A158HV50_9BURK</name>
<evidence type="ECO:0000256" key="1">
    <source>
        <dbReference type="SAM" id="Phobius"/>
    </source>
</evidence>
<accession>A0A158HV50</accession>
<feature type="transmembrane region" description="Helical" evidence="1">
    <location>
        <begin position="164"/>
        <end position="184"/>
    </location>
</feature>
<feature type="signal peptide" evidence="2">
    <location>
        <begin position="1"/>
        <end position="20"/>
    </location>
</feature>
<protein>
    <recommendedName>
        <fullName evidence="5">MxaA protein</fullName>
    </recommendedName>
</protein>